<name>A0A5K3FZV4_MESCO</name>
<accession>A0A5K3FZV4</accession>
<feature type="region of interest" description="Disordered" evidence="1">
    <location>
        <begin position="1"/>
        <end position="43"/>
    </location>
</feature>
<proteinExistence type="predicted"/>
<protein>
    <submittedName>
        <fullName evidence="2">Uncharacterized protein</fullName>
    </submittedName>
</protein>
<dbReference type="AlphaFoldDB" id="A0A5K3FZV4"/>
<reference evidence="2" key="1">
    <citation type="submission" date="2019-11" db="UniProtKB">
        <authorList>
            <consortium name="WormBaseParasite"/>
        </authorList>
    </citation>
    <scope>IDENTIFICATION</scope>
</reference>
<evidence type="ECO:0000256" key="1">
    <source>
        <dbReference type="SAM" id="MobiDB-lite"/>
    </source>
</evidence>
<organism evidence="2">
    <name type="scientific">Mesocestoides corti</name>
    <name type="common">Flatworm</name>
    <dbReference type="NCBI Taxonomy" id="53468"/>
    <lineage>
        <taxon>Eukaryota</taxon>
        <taxon>Metazoa</taxon>
        <taxon>Spiralia</taxon>
        <taxon>Lophotrochozoa</taxon>
        <taxon>Platyhelminthes</taxon>
        <taxon>Cestoda</taxon>
        <taxon>Eucestoda</taxon>
        <taxon>Cyclophyllidea</taxon>
        <taxon>Mesocestoididae</taxon>
        <taxon>Mesocestoides</taxon>
    </lineage>
</organism>
<dbReference type="WBParaSite" id="MCU_013848-RA">
    <property type="protein sequence ID" value="MCU_013848-RA"/>
    <property type="gene ID" value="MCU_013848"/>
</dbReference>
<evidence type="ECO:0000313" key="2">
    <source>
        <dbReference type="WBParaSite" id="MCU_013848-RA"/>
    </source>
</evidence>
<sequence length="43" mass="5021">MSQPDSTHPEHEFKHTNGRTSPHQHHHGIDWKTKISSKLHLKS</sequence>